<protein>
    <submittedName>
        <fullName evidence="2 4">Uncharacterized protein</fullName>
    </submittedName>
</protein>
<sequence>MENNDNDFTDFCSTYYGSTDVNLNDDKTYPNFVGSQGKGNENVEHNVDDDSPKDECADDESDDDDDDSAGDYIAGDEDEDDEIAGDDSAGDESADDVNEGDHHQHYNHQHHHHHQFGSTVSVKVNDFYFWYG</sequence>
<evidence type="ECO:0000256" key="1">
    <source>
        <dbReference type="SAM" id="MobiDB-lite"/>
    </source>
</evidence>
<name>G7KIG2_MEDTR</name>
<feature type="compositionally biased region" description="Basic residues" evidence="1">
    <location>
        <begin position="105"/>
        <end position="115"/>
    </location>
</feature>
<feature type="region of interest" description="Disordered" evidence="1">
    <location>
        <begin position="1"/>
        <end position="117"/>
    </location>
</feature>
<dbReference type="Gramene" id="rna37032">
    <property type="protein sequence ID" value="RHN52367.1"/>
    <property type="gene ID" value="gene37032"/>
</dbReference>
<dbReference type="EMBL" id="PSQE01000006">
    <property type="protein sequence ID" value="RHN52367.1"/>
    <property type="molecule type" value="Genomic_DNA"/>
</dbReference>
<dbReference type="PaxDb" id="3880-AES76182"/>
<evidence type="ECO:0000313" key="3">
    <source>
        <dbReference type="EMBL" id="RHN52367.1"/>
    </source>
</evidence>
<evidence type="ECO:0000313" key="4">
    <source>
        <dbReference type="EnsemblPlants" id="AES76182"/>
    </source>
</evidence>
<feature type="compositionally biased region" description="Polar residues" evidence="1">
    <location>
        <begin position="11"/>
        <end position="22"/>
    </location>
</feature>
<dbReference type="KEGG" id="mtr:11414069"/>
<dbReference type="EMBL" id="CM001222">
    <property type="protein sequence ID" value="AES76182.2"/>
    <property type="molecule type" value="Genomic_DNA"/>
</dbReference>
<feature type="compositionally biased region" description="Acidic residues" evidence="1">
    <location>
        <begin position="56"/>
        <end position="98"/>
    </location>
</feature>
<evidence type="ECO:0000313" key="2">
    <source>
        <dbReference type="EMBL" id="AES76182.2"/>
    </source>
</evidence>
<reference evidence="2 5" key="2">
    <citation type="journal article" date="2014" name="BMC Genomics">
        <title>An improved genome release (version Mt4.0) for the model legume Medicago truncatula.</title>
        <authorList>
            <person name="Tang H."/>
            <person name="Krishnakumar V."/>
            <person name="Bidwell S."/>
            <person name="Rosen B."/>
            <person name="Chan A."/>
            <person name="Zhou S."/>
            <person name="Gentzbittel L."/>
            <person name="Childs K.L."/>
            <person name="Yandell M."/>
            <person name="Gundlach H."/>
            <person name="Mayer K.F."/>
            <person name="Schwartz D.C."/>
            <person name="Town C.D."/>
        </authorList>
    </citation>
    <scope>GENOME REANNOTATION</scope>
    <source>
        <strain evidence="4 5">cv. Jemalong A17</strain>
    </source>
</reference>
<keyword evidence="5" id="KW-1185">Reference proteome</keyword>
<feature type="compositionally biased region" description="Basic and acidic residues" evidence="1">
    <location>
        <begin position="41"/>
        <end position="55"/>
    </location>
</feature>
<gene>
    <name evidence="4" type="primary">11414069</name>
    <name evidence="2" type="ordered locus">MTR_6g072520</name>
    <name evidence="3" type="ORF">MtrunA17_Chr6g0479721</name>
</gene>
<evidence type="ECO:0000313" key="5">
    <source>
        <dbReference type="Proteomes" id="UP000002051"/>
    </source>
</evidence>
<dbReference type="AlphaFoldDB" id="G7KIG2"/>
<reference evidence="2 5" key="1">
    <citation type="journal article" date="2011" name="Nature">
        <title>The Medicago genome provides insight into the evolution of rhizobial symbioses.</title>
        <authorList>
            <person name="Young N.D."/>
            <person name="Debelle F."/>
            <person name="Oldroyd G.E."/>
            <person name="Geurts R."/>
            <person name="Cannon S.B."/>
            <person name="Udvardi M.K."/>
            <person name="Benedito V.A."/>
            <person name="Mayer K.F."/>
            <person name="Gouzy J."/>
            <person name="Schoof H."/>
            <person name="Van de Peer Y."/>
            <person name="Proost S."/>
            <person name="Cook D.R."/>
            <person name="Meyers B.C."/>
            <person name="Spannagl M."/>
            <person name="Cheung F."/>
            <person name="De Mita S."/>
            <person name="Krishnakumar V."/>
            <person name="Gundlach H."/>
            <person name="Zhou S."/>
            <person name="Mudge J."/>
            <person name="Bharti A.K."/>
            <person name="Murray J.D."/>
            <person name="Naoumkina M.A."/>
            <person name="Rosen B."/>
            <person name="Silverstein K.A."/>
            <person name="Tang H."/>
            <person name="Rombauts S."/>
            <person name="Zhao P.X."/>
            <person name="Zhou P."/>
            <person name="Barbe V."/>
            <person name="Bardou P."/>
            <person name="Bechner M."/>
            <person name="Bellec A."/>
            <person name="Berger A."/>
            <person name="Berges H."/>
            <person name="Bidwell S."/>
            <person name="Bisseling T."/>
            <person name="Choisne N."/>
            <person name="Couloux A."/>
            <person name="Denny R."/>
            <person name="Deshpande S."/>
            <person name="Dai X."/>
            <person name="Doyle J.J."/>
            <person name="Dudez A.M."/>
            <person name="Farmer A.D."/>
            <person name="Fouteau S."/>
            <person name="Franken C."/>
            <person name="Gibelin C."/>
            <person name="Gish J."/>
            <person name="Goldstein S."/>
            <person name="Gonzalez A.J."/>
            <person name="Green P.J."/>
            <person name="Hallab A."/>
            <person name="Hartog M."/>
            <person name="Hua A."/>
            <person name="Humphray S.J."/>
            <person name="Jeong D.H."/>
            <person name="Jing Y."/>
            <person name="Jocker A."/>
            <person name="Kenton S.M."/>
            <person name="Kim D.J."/>
            <person name="Klee K."/>
            <person name="Lai H."/>
            <person name="Lang C."/>
            <person name="Lin S."/>
            <person name="Macmil S.L."/>
            <person name="Magdelenat G."/>
            <person name="Matthews L."/>
            <person name="McCorrison J."/>
            <person name="Monaghan E.L."/>
            <person name="Mun J.H."/>
            <person name="Najar F.Z."/>
            <person name="Nicholson C."/>
            <person name="Noirot C."/>
            <person name="O'Bleness M."/>
            <person name="Paule C.R."/>
            <person name="Poulain J."/>
            <person name="Prion F."/>
            <person name="Qin B."/>
            <person name="Qu C."/>
            <person name="Retzel E.F."/>
            <person name="Riddle C."/>
            <person name="Sallet E."/>
            <person name="Samain S."/>
            <person name="Samson N."/>
            <person name="Sanders I."/>
            <person name="Saurat O."/>
            <person name="Scarpelli C."/>
            <person name="Schiex T."/>
            <person name="Segurens B."/>
            <person name="Severin A.J."/>
            <person name="Sherrier D.J."/>
            <person name="Shi R."/>
            <person name="Sims S."/>
            <person name="Singer S.R."/>
            <person name="Sinharoy S."/>
            <person name="Sterck L."/>
            <person name="Viollet A."/>
            <person name="Wang B.B."/>
            <person name="Wang K."/>
            <person name="Wang M."/>
            <person name="Wang X."/>
            <person name="Warfsmann J."/>
            <person name="Weissenbach J."/>
            <person name="White D.D."/>
            <person name="White J.D."/>
            <person name="Wiley G.B."/>
            <person name="Wincker P."/>
            <person name="Xing Y."/>
            <person name="Yang L."/>
            <person name="Yao Z."/>
            <person name="Ying F."/>
            <person name="Zhai J."/>
            <person name="Zhou L."/>
            <person name="Zuber A."/>
            <person name="Denarie J."/>
            <person name="Dixon R.A."/>
            <person name="May G.D."/>
            <person name="Schwartz D.C."/>
            <person name="Rogers J."/>
            <person name="Quetier F."/>
            <person name="Town C.D."/>
            <person name="Roe B.A."/>
        </authorList>
    </citation>
    <scope>NUCLEOTIDE SEQUENCE [LARGE SCALE GENOMIC DNA]</scope>
    <source>
        <strain evidence="2">A17</strain>
        <strain evidence="4 5">cv. Jemalong A17</strain>
    </source>
</reference>
<reference evidence="3" key="4">
    <citation type="journal article" date="2018" name="Nat. Plants">
        <title>Whole-genome landscape of Medicago truncatula symbiotic genes.</title>
        <authorList>
            <person name="Pecrix Y."/>
            <person name="Gamas P."/>
            <person name="Carrere S."/>
        </authorList>
    </citation>
    <scope>NUCLEOTIDE SEQUENCE</scope>
    <source>
        <tissue evidence="3">Leaves</tissue>
    </source>
</reference>
<accession>G7KIG2</accession>
<dbReference type="EnsemblPlants" id="AES76182">
    <property type="protein sequence ID" value="AES76182"/>
    <property type="gene ID" value="MTR_6g072520"/>
</dbReference>
<dbReference type="Proteomes" id="UP000002051">
    <property type="component" value="Chromosome 6"/>
</dbReference>
<reference evidence="4" key="3">
    <citation type="submission" date="2015-04" db="UniProtKB">
        <authorList>
            <consortium name="EnsemblPlants"/>
        </authorList>
    </citation>
    <scope>IDENTIFICATION</scope>
    <source>
        <strain evidence="4">cv. Jemalong A17</strain>
    </source>
</reference>
<dbReference type="HOGENOM" id="CLU_1920223_0_0_1"/>
<dbReference type="Proteomes" id="UP000265566">
    <property type="component" value="Chromosome 6"/>
</dbReference>
<proteinExistence type="predicted"/>
<organism evidence="2 5">
    <name type="scientific">Medicago truncatula</name>
    <name type="common">Barrel medic</name>
    <name type="synonym">Medicago tribuloides</name>
    <dbReference type="NCBI Taxonomy" id="3880"/>
    <lineage>
        <taxon>Eukaryota</taxon>
        <taxon>Viridiplantae</taxon>
        <taxon>Streptophyta</taxon>
        <taxon>Embryophyta</taxon>
        <taxon>Tracheophyta</taxon>
        <taxon>Spermatophyta</taxon>
        <taxon>Magnoliopsida</taxon>
        <taxon>eudicotyledons</taxon>
        <taxon>Gunneridae</taxon>
        <taxon>Pentapetalae</taxon>
        <taxon>rosids</taxon>
        <taxon>fabids</taxon>
        <taxon>Fabales</taxon>
        <taxon>Fabaceae</taxon>
        <taxon>Papilionoideae</taxon>
        <taxon>50 kb inversion clade</taxon>
        <taxon>NPAAA clade</taxon>
        <taxon>Hologalegina</taxon>
        <taxon>IRL clade</taxon>
        <taxon>Trifolieae</taxon>
        <taxon>Medicago</taxon>
    </lineage>
</organism>
<accession>A0A0C3VXT4</accession>